<evidence type="ECO:0000313" key="2">
    <source>
        <dbReference type="Proteomes" id="UP000699042"/>
    </source>
</evidence>
<keyword evidence="2" id="KW-1185">Reference proteome</keyword>
<protein>
    <submittedName>
        <fullName evidence="1">Uncharacterized protein</fullName>
    </submittedName>
</protein>
<comment type="caution">
    <text evidence="1">The sequence shown here is derived from an EMBL/GenBank/DDBJ whole genome shotgun (WGS) entry which is preliminary data.</text>
</comment>
<name>A0A9P7QS23_9PEZI</name>
<evidence type="ECO:0000313" key="1">
    <source>
        <dbReference type="EMBL" id="KAG7041189.1"/>
    </source>
</evidence>
<sequence length="70" mass="7889">MTELFRKALPTTMYFQINTFQPETVESYNTMLVSTACCTECQLRVMRACSLVPLRLSLSIGYACPSICVI</sequence>
<organism evidence="1 2">
    <name type="scientific">Colletotrichum scovillei</name>
    <dbReference type="NCBI Taxonomy" id="1209932"/>
    <lineage>
        <taxon>Eukaryota</taxon>
        <taxon>Fungi</taxon>
        <taxon>Dikarya</taxon>
        <taxon>Ascomycota</taxon>
        <taxon>Pezizomycotina</taxon>
        <taxon>Sordariomycetes</taxon>
        <taxon>Hypocreomycetidae</taxon>
        <taxon>Glomerellales</taxon>
        <taxon>Glomerellaceae</taxon>
        <taxon>Colletotrichum</taxon>
        <taxon>Colletotrichum acutatum species complex</taxon>
    </lineage>
</organism>
<accession>A0A9P7QS23</accession>
<gene>
    <name evidence="1" type="ORF">JMJ77_008893</name>
</gene>
<proteinExistence type="predicted"/>
<reference evidence="1" key="1">
    <citation type="submission" date="2021-05" db="EMBL/GenBank/DDBJ databases">
        <title>Comparative genomics of three Colletotrichum scovillei strains and genetic complementation revealed genes involved fungal growth and virulence on chili pepper.</title>
        <authorList>
            <person name="Hsieh D.-K."/>
            <person name="Chuang S.-C."/>
            <person name="Chen C.-Y."/>
            <person name="Chao Y.-T."/>
            <person name="Lu M.-Y.J."/>
            <person name="Lee M.-H."/>
            <person name="Shih M.-C."/>
        </authorList>
    </citation>
    <scope>NUCLEOTIDE SEQUENCE</scope>
    <source>
        <strain evidence="1">Coll-153</strain>
    </source>
</reference>
<dbReference type="AlphaFoldDB" id="A0A9P7QS23"/>
<dbReference type="EMBL" id="JAESDN010000016">
    <property type="protein sequence ID" value="KAG7041189.1"/>
    <property type="molecule type" value="Genomic_DNA"/>
</dbReference>
<dbReference type="Proteomes" id="UP000699042">
    <property type="component" value="Unassembled WGS sequence"/>
</dbReference>